<organism evidence="4 5">
    <name type="scientific">Tritrichomonas musculus</name>
    <dbReference type="NCBI Taxonomy" id="1915356"/>
    <lineage>
        <taxon>Eukaryota</taxon>
        <taxon>Metamonada</taxon>
        <taxon>Parabasalia</taxon>
        <taxon>Tritrichomonadida</taxon>
        <taxon>Tritrichomonadidae</taxon>
        <taxon>Tritrichomonas</taxon>
    </lineage>
</organism>
<evidence type="ECO:0000256" key="1">
    <source>
        <dbReference type="ARBA" id="ARBA00006270"/>
    </source>
</evidence>
<reference evidence="4 5" key="1">
    <citation type="submission" date="2024-04" db="EMBL/GenBank/DDBJ databases">
        <title>Tritrichomonas musculus Genome.</title>
        <authorList>
            <person name="Alves-Ferreira E."/>
            <person name="Grigg M."/>
            <person name="Lorenzi H."/>
            <person name="Galac M."/>
        </authorList>
    </citation>
    <scope>NUCLEOTIDE SEQUENCE [LARGE SCALE GENOMIC DNA]</scope>
    <source>
        <strain evidence="4 5">EAF2021</strain>
    </source>
</reference>
<evidence type="ECO:0000313" key="5">
    <source>
        <dbReference type="Proteomes" id="UP001470230"/>
    </source>
</evidence>
<dbReference type="PANTHER" id="PTHR47981:SF20">
    <property type="entry name" value="RAS-RELATED PROTEIN RAB-7A"/>
    <property type="match status" value="1"/>
</dbReference>
<comment type="caution">
    <text evidence="4">The sequence shown here is derived from an EMBL/GenBank/DDBJ whole genome shotgun (WGS) entry which is preliminary data.</text>
</comment>
<gene>
    <name evidence="4" type="ORF">M9Y10_027469</name>
</gene>
<dbReference type="InterPro" id="IPR001806">
    <property type="entry name" value="Small_GTPase"/>
</dbReference>
<dbReference type="InterPro" id="IPR005225">
    <property type="entry name" value="Small_GTP-bd"/>
</dbReference>
<keyword evidence="5" id="KW-1185">Reference proteome</keyword>
<protein>
    <submittedName>
        <fullName evidence="4">Uncharacterized protein</fullName>
    </submittedName>
</protein>
<dbReference type="SMART" id="SM00175">
    <property type="entry name" value="RAB"/>
    <property type="match status" value="1"/>
</dbReference>
<dbReference type="Gene3D" id="3.40.50.300">
    <property type="entry name" value="P-loop containing nucleotide triphosphate hydrolases"/>
    <property type="match status" value="1"/>
</dbReference>
<keyword evidence="2" id="KW-0547">Nucleotide-binding</keyword>
<dbReference type="PRINTS" id="PR00449">
    <property type="entry name" value="RASTRNSFRMNG"/>
</dbReference>
<keyword evidence="3" id="KW-0342">GTP-binding</keyword>
<evidence type="ECO:0000313" key="4">
    <source>
        <dbReference type="EMBL" id="KAK8841268.1"/>
    </source>
</evidence>
<dbReference type="PROSITE" id="PS51419">
    <property type="entry name" value="RAB"/>
    <property type="match status" value="1"/>
</dbReference>
<evidence type="ECO:0000256" key="2">
    <source>
        <dbReference type="ARBA" id="ARBA00022741"/>
    </source>
</evidence>
<dbReference type="PROSITE" id="PS51421">
    <property type="entry name" value="RAS"/>
    <property type="match status" value="1"/>
</dbReference>
<dbReference type="NCBIfam" id="TIGR00231">
    <property type="entry name" value="small_GTP"/>
    <property type="match status" value="1"/>
</dbReference>
<proteinExistence type="inferred from homology"/>
<dbReference type="Pfam" id="PF00071">
    <property type="entry name" value="Ras"/>
    <property type="match status" value="1"/>
</dbReference>
<dbReference type="SMART" id="SM00173">
    <property type="entry name" value="RAS"/>
    <property type="match status" value="1"/>
</dbReference>
<dbReference type="PANTHER" id="PTHR47981">
    <property type="entry name" value="RAB FAMILY"/>
    <property type="match status" value="1"/>
</dbReference>
<comment type="similarity">
    <text evidence="1">Belongs to the small GTPase superfamily. Rab family.</text>
</comment>
<accession>A0ABR2H511</accession>
<sequence>MCDLKLKLTILGDEDVGKSSILDRFVNQDSNRSFKSCTDANFSTKKISIEGKDIIIQVCDASGHERSQSLGPILYRGTDGCILVYNVTNQKTFDRIAQWRNEFMSQLGISPSDNFPFLLLGNFSNRPNKVVQSSTAQEFADINRMLFYEISTETDDSKINVAFDALIRKCLERAKK</sequence>
<dbReference type="Proteomes" id="UP001470230">
    <property type="component" value="Unassembled WGS sequence"/>
</dbReference>
<dbReference type="InterPro" id="IPR027417">
    <property type="entry name" value="P-loop_NTPase"/>
</dbReference>
<evidence type="ECO:0000256" key="3">
    <source>
        <dbReference type="ARBA" id="ARBA00023134"/>
    </source>
</evidence>
<dbReference type="SUPFAM" id="SSF52540">
    <property type="entry name" value="P-loop containing nucleoside triphosphate hydrolases"/>
    <property type="match status" value="1"/>
</dbReference>
<name>A0ABR2H511_9EUKA</name>
<dbReference type="EMBL" id="JAPFFF010000042">
    <property type="protein sequence ID" value="KAK8841268.1"/>
    <property type="molecule type" value="Genomic_DNA"/>
</dbReference>